<comment type="subcellular location">
    <subcellularLocation>
        <location evidence="2">Membrane</location>
    </subcellularLocation>
</comment>
<feature type="domain" description="Histidine kinase" evidence="11">
    <location>
        <begin position="522"/>
        <end position="747"/>
    </location>
</feature>
<dbReference type="InterPro" id="IPR050980">
    <property type="entry name" value="2C_sensor_his_kinase"/>
</dbReference>
<evidence type="ECO:0000256" key="10">
    <source>
        <dbReference type="SAM" id="Phobius"/>
    </source>
</evidence>
<evidence type="ECO:0000256" key="7">
    <source>
        <dbReference type="ARBA" id="ARBA00022777"/>
    </source>
</evidence>
<dbReference type="GO" id="GO:0004673">
    <property type="term" value="F:protein histidine kinase activity"/>
    <property type="evidence" value="ECO:0007669"/>
    <property type="project" value="UniProtKB-EC"/>
</dbReference>
<evidence type="ECO:0000259" key="11">
    <source>
        <dbReference type="PROSITE" id="PS50109"/>
    </source>
</evidence>
<evidence type="ECO:0000256" key="4">
    <source>
        <dbReference type="ARBA" id="ARBA00022553"/>
    </source>
</evidence>
<dbReference type="AlphaFoldDB" id="A0AAC8QEV8"/>
<keyword evidence="10" id="KW-0472">Membrane</keyword>
<keyword evidence="5" id="KW-0808">Transferase</keyword>
<keyword evidence="7 13" id="KW-0418">Kinase</keyword>
<keyword evidence="10" id="KW-1133">Transmembrane helix</keyword>
<accession>A0AAC8QEV8</accession>
<dbReference type="EMBL" id="CP011509">
    <property type="protein sequence ID" value="AKJ06164.1"/>
    <property type="molecule type" value="Genomic_DNA"/>
</dbReference>
<dbReference type="InterPro" id="IPR004358">
    <property type="entry name" value="Sig_transdc_His_kin-like_C"/>
</dbReference>
<keyword evidence="4" id="KW-0597">Phosphoprotein</keyword>
<dbReference type="InterPro" id="IPR003660">
    <property type="entry name" value="HAMP_dom"/>
</dbReference>
<protein>
    <recommendedName>
        <fullName evidence="3">histidine kinase</fullName>
        <ecNumber evidence="3">2.7.13.3</ecNumber>
    </recommendedName>
</protein>
<evidence type="ECO:0000313" key="15">
    <source>
        <dbReference type="Proteomes" id="UP000035579"/>
    </source>
</evidence>
<evidence type="ECO:0000256" key="9">
    <source>
        <dbReference type="SAM" id="Coils"/>
    </source>
</evidence>
<dbReference type="Gene3D" id="1.10.287.130">
    <property type="match status" value="1"/>
</dbReference>
<evidence type="ECO:0000256" key="6">
    <source>
        <dbReference type="ARBA" id="ARBA00022741"/>
    </source>
</evidence>
<feature type="transmembrane region" description="Helical" evidence="10">
    <location>
        <begin position="21"/>
        <end position="44"/>
    </location>
</feature>
<evidence type="ECO:0000259" key="12">
    <source>
        <dbReference type="PROSITE" id="PS50885"/>
    </source>
</evidence>
<evidence type="ECO:0000256" key="8">
    <source>
        <dbReference type="ARBA" id="ARBA00022840"/>
    </source>
</evidence>
<keyword evidence="9" id="KW-0175">Coiled coil</keyword>
<evidence type="ECO:0000256" key="5">
    <source>
        <dbReference type="ARBA" id="ARBA00022679"/>
    </source>
</evidence>
<feature type="transmembrane region" description="Helical" evidence="10">
    <location>
        <begin position="373"/>
        <end position="393"/>
    </location>
</feature>
<dbReference type="PRINTS" id="PR00344">
    <property type="entry name" value="BCTRLSENSOR"/>
</dbReference>
<dbReference type="PROSITE" id="PS50885">
    <property type="entry name" value="HAMP"/>
    <property type="match status" value="1"/>
</dbReference>
<evidence type="ECO:0000256" key="1">
    <source>
        <dbReference type="ARBA" id="ARBA00000085"/>
    </source>
</evidence>
<dbReference type="PANTHER" id="PTHR44936:SF10">
    <property type="entry name" value="SENSOR PROTEIN RSTB"/>
    <property type="match status" value="1"/>
</dbReference>
<dbReference type="KEGG" id="age:AA314_07790"/>
<keyword evidence="16" id="KW-1185">Reference proteome</keyword>
<evidence type="ECO:0000256" key="2">
    <source>
        <dbReference type="ARBA" id="ARBA00004370"/>
    </source>
</evidence>
<dbReference type="EMBL" id="QUMU01000010">
    <property type="protein sequence ID" value="REG27084.1"/>
    <property type="molecule type" value="Genomic_DNA"/>
</dbReference>
<dbReference type="Gene3D" id="3.30.450.20">
    <property type="entry name" value="PAS domain"/>
    <property type="match status" value="2"/>
</dbReference>
<dbReference type="Proteomes" id="UP000035579">
    <property type="component" value="Chromosome"/>
</dbReference>
<feature type="domain" description="HAMP" evidence="12">
    <location>
        <begin position="395"/>
        <end position="447"/>
    </location>
</feature>
<reference evidence="14 16" key="2">
    <citation type="submission" date="2018-08" db="EMBL/GenBank/DDBJ databases">
        <title>Genomic Encyclopedia of Archaeal and Bacterial Type Strains, Phase II (KMG-II): from individual species to whole genera.</title>
        <authorList>
            <person name="Goeker M."/>
        </authorList>
    </citation>
    <scope>NUCLEOTIDE SEQUENCE [LARGE SCALE GENOMIC DNA]</scope>
    <source>
        <strain evidence="14 16">DSM 2261</strain>
    </source>
</reference>
<dbReference type="InterPro" id="IPR003594">
    <property type="entry name" value="HATPase_dom"/>
</dbReference>
<dbReference type="SUPFAM" id="SSF55874">
    <property type="entry name" value="ATPase domain of HSP90 chaperone/DNA topoisomerase II/histidine kinase"/>
    <property type="match status" value="1"/>
</dbReference>
<dbReference type="GO" id="GO:0007165">
    <property type="term" value="P:signal transduction"/>
    <property type="evidence" value="ECO:0007669"/>
    <property type="project" value="InterPro"/>
</dbReference>
<evidence type="ECO:0000313" key="13">
    <source>
        <dbReference type="EMBL" id="AKJ06164.1"/>
    </source>
</evidence>
<evidence type="ECO:0000256" key="3">
    <source>
        <dbReference type="ARBA" id="ARBA00012438"/>
    </source>
</evidence>
<comment type="catalytic activity">
    <reaction evidence="1">
        <text>ATP + protein L-histidine = ADP + protein N-phospho-L-histidine.</text>
        <dbReference type="EC" id="2.7.13.3"/>
    </reaction>
</comment>
<dbReference type="SUPFAM" id="SSF158472">
    <property type="entry name" value="HAMP domain-like"/>
    <property type="match status" value="1"/>
</dbReference>
<keyword evidence="6" id="KW-0547">Nucleotide-binding</keyword>
<keyword evidence="10" id="KW-0812">Transmembrane</keyword>
<evidence type="ECO:0000313" key="14">
    <source>
        <dbReference type="EMBL" id="REG27084.1"/>
    </source>
</evidence>
<organism evidence="13 15">
    <name type="scientific">Archangium gephyra</name>
    <dbReference type="NCBI Taxonomy" id="48"/>
    <lineage>
        <taxon>Bacteria</taxon>
        <taxon>Pseudomonadati</taxon>
        <taxon>Myxococcota</taxon>
        <taxon>Myxococcia</taxon>
        <taxon>Myxococcales</taxon>
        <taxon>Cystobacterineae</taxon>
        <taxon>Archangiaceae</taxon>
        <taxon>Archangium</taxon>
    </lineage>
</organism>
<dbReference type="EC" id="2.7.13.3" evidence="3"/>
<name>A0AAC8QEV8_9BACT</name>
<dbReference type="Gene3D" id="6.10.340.10">
    <property type="match status" value="1"/>
</dbReference>
<dbReference type="Gene3D" id="3.30.565.10">
    <property type="entry name" value="Histidine kinase-like ATPase, C-terminal domain"/>
    <property type="match status" value="1"/>
</dbReference>
<dbReference type="Proteomes" id="UP000256345">
    <property type="component" value="Unassembled WGS sequence"/>
</dbReference>
<dbReference type="GO" id="GO:0005524">
    <property type="term" value="F:ATP binding"/>
    <property type="evidence" value="ECO:0007669"/>
    <property type="project" value="UniProtKB-KW"/>
</dbReference>
<evidence type="ECO:0000313" key="16">
    <source>
        <dbReference type="Proteomes" id="UP000256345"/>
    </source>
</evidence>
<dbReference type="CDD" id="cd06225">
    <property type="entry name" value="HAMP"/>
    <property type="match status" value="1"/>
</dbReference>
<proteinExistence type="predicted"/>
<dbReference type="Pfam" id="PF00672">
    <property type="entry name" value="HAMP"/>
    <property type="match status" value="1"/>
</dbReference>
<dbReference type="InterPro" id="IPR005467">
    <property type="entry name" value="His_kinase_dom"/>
</dbReference>
<sequence>MRRSSLMQPPSHSRSTLARRTLIQMAVRIGVVIALTTLVSYLHILRTMRDESLEHLARHVEERGQREQAIFVLSEETHALIKKAFEERLQTTSQEDPTARFHSMFERRADGTIRTRPQGFDGTREPGVWITPGVKVDTGFQRRVLAAYDVMAQYGPAYRTRHINTFILLTEGVNVLYWPEVPNWTLDVGADYPLLSFEYFTLTRPQEDPLRQVTWTRSYKDDTSGKWLLSAVTPVDQDGQHVATLGNDVLVDELLSRTLIDHLPGAHNLIFRDDGQLVAHPEIKLDSLTGGYNILAPPQPEGSQPGHPTAEQQAHLRSIFEAVERREPGQTVVELPEYHEYIAVAQLRGPGWNFVTVLPESVVTSKAIEAARYVLVFGLVSLLVELLIMFWVLRDQLSRPLQAFTQATAQVTAGDFGVSLETSRQDELGQLARSFERMAQEVRQREEALRQANEGLEQRVEERTRELKEVHQQLLQTARQAGMAEIATNVLHNVGNVLNSVYTAAQLARERMLKMKLEHVGRVAHLLQEHQGQLTTFVTQDDRGRNLLPFLDKLGQNLLDERGDMLELLGDIGRYTEHIGDIVKVQQNHARMPRLQEAVGLTELVEDALRINEAGLSRHQVQVERQLAAIPPVLTDKHKVLMILVNLFSNAKYAMDPIPPEQRRLTVKLEHSAADRVRIEVRDTGVGIAPEQLTRIFQYGFTTRQSGHGFGLHSSAVAAQEMGGSLTVHSEGAGHGATFILELPLHSTGLTHAS</sequence>
<keyword evidence="8" id="KW-0067">ATP-binding</keyword>
<gene>
    <name evidence="13" type="ORF">AA314_07790</name>
    <name evidence="14" type="ORF">ATI61_11091</name>
</gene>
<dbReference type="PROSITE" id="PS50109">
    <property type="entry name" value="HIS_KIN"/>
    <property type="match status" value="1"/>
</dbReference>
<dbReference type="PANTHER" id="PTHR44936">
    <property type="entry name" value="SENSOR PROTEIN CREC"/>
    <property type="match status" value="1"/>
</dbReference>
<reference evidence="13 15" key="1">
    <citation type="submission" date="2015-05" db="EMBL/GenBank/DDBJ databases">
        <title>Genome assembly of Archangium gephyra DSM 2261.</title>
        <authorList>
            <person name="Sharma G."/>
            <person name="Subramanian S."/>
        </authorList>
    </citation>
    <scope>NUCLEOTIDE SEQUENCE [LARGE SCALE GENOMIC DNA]</scope>
    <source>
        <strain evidence="13 15">DSM 2261</strain>
    </source>
</reference>
<dbReference type="Pfam" id="PF02518">
    <property type="entry name" value="HATPase_c"/>
    <property type="match status" value="1"/>
</dbReference>
<feature type="coiled-coil region" evidence="9">
    <location>
        <begin position="432"/>
        <end position="473"/>
    </location>
</feature>
<dbReference type="SMART" id="SM00304">
    <property type="entry name" value="HAMP"/>
    <property type="match status" value="1"/>
</dbReference>
<dbReference type="InterPro" id="IPR036890">
    <property type="entry name" value="HATPase_C_sf"/>
</dbReference>
<dbReference type="GO" id="GO:0016020">
    <property type="term" value="C:membrane"/>
    <property type="evidence" value="ECO:0007669"/>
    <property type="project" value="UniProtKB-SubCell"/>
</dbReference>
<dbReference type="SMART" id="SM00387">
    <property type="entry name" value="HATPase_c"/>
    <property type="match status" value="1"/>
</dbReference>